<evidence type="ECO:0000313" key="2">
    <source>
        <dbReference type="Proteomes" id="UP001732700"/>
    </source>
</evidence>
<dbReference type="EnsemblPlants" id="AVESA.00010b.r2.6DG1175240.1">
    <property type="protein sequence ID" value="AVESA.00010b.r2.6DG1175240.1.CDS.1"/>
    <property type="gene ID" value="AVESA.00010b.r2.6DG1175240"/>
</dbReference>
<reference evidence="1" key="2">
    <citation type="submission" date="2025-09" db="UniProtKB">
        <authorList>
            <consortium name="EnsemblPlants"/>
        </authorList>
    </citation>
    <scope>IDENTIFICATION</scope>
</reference>
<proteinExistence type="predicted"/>
<dbReference type="Proteomes" id="UP001732700">
    <property type="component" value="Chromosome 6D"/>
</dbReference>
<name>A0ACD5ZN24_AVESA</name>
<accession>A0ACD5ZN24</accession>
<evidence type="ECO:0000313" key="1">
    <source>
        <dbReference type="EnsemblPlants" id="AVESA.00010b.r2.6DG1175240.1.CDS.1"/>
    </source>
</evidence>
<organism evidence="1 2">
    <name type="scientific">Avena sativa</name>
    <name type="common">Oat</name>
    <dbReference type="NCBI Taxonomy" id="4498"/>
    <lineage>
        <taxon>Eukaryota</taxon>
        <taxon>Viridiplantae</taxon>
        <taxon>Streptophyta</taxon>
        <taxon>Embryophyta</taxon>
        <taxon>Tracheophyta</taxon>
        <taxon>Spermatophyta</taxon>
        <taxon>Magnoliopsida</taxon>
        <taxon>Liliopsida</taxon>
        <taxon>Poales</taxon>
        <taxon>Poaceae</taxon>
        <taxon>BOP clade</taxon>
        <taxon>Pooideae</taxon>
        <taxon>Poodae</taxon>
        <taxon>Poeae</taxon>
        <taxon>Poeae Chloroplast Group 1 (Aveneae type)</taxon>
        <taxon>Aveninae</taxon>
        <taxon>Avena</taxon>
    </lineage>
</organism>
<protein>
    <submittedName>
        <fullName evidence="1">Uncharacterized protein</fullName>
    </submittedName>
</protein>
<sequence length="304" mass="33282">MLRLQNHLICALRAASHAPASPLHGIHLSAAAAAPHAQFVVEDYLVASCGLEPAQARRASKHLHHLKSPANPDAVRAFLADAGLAESHVAAAIAMDSRLLCYSVDNILTPRVAQLRDMGLSPPQISRLISIVPGIFHNPYRIARLEFYISLLGSYDKVEAALKSNFYLLENNIENVVKPNLAFLRQCGLSACDVAKLYKCTGKLLTDNLEHLKKMVARAEELGVRRSSGMFTAALIAICNFTPEKISSKMESMERVLGTLRPGWLCASCQAYLICQRSCWLTGWSSYGRSSDLSLHASRTGQPF</sequence>
<keyword evidence="2" id="KW-1185">Reference proteome</keyword>
<reference evidence="1" key="1">
    <citation type="submission" date="2021-05" db="EMBL/GenBank/DDBJ databases">
        <authorList>
            <person name="Scholz U."/>
            <person name="Mascher M."/>
            <person name="Fiebig A."/>
        </authorList>
    </citation>
    <scope>NUCLEOTIDE SEQUENCE [LARGE SCALE GENOMIC DNA]</scope>
</reference>